<dbReference type="EMBL" id="BAAAZP010000040">
    <property type="protein sequence ID" value="GAA3659341.1"/>
    <property type="molecule type" value="Genomic_DNA"/>
</dbReference>
<gene>
    <name evidence="1" type="ORF">GCM10022224_023450</name>
</gene>
<evidence type="ECO:0000313" key="1">
    <source>
        <dbReference type="EMBL" id="GAA3659341.1"/>
    </source>
</evidence>
<organism evidence="1 2">
    <name type="scientific">Nonomuraea antimicrobica</name>
    <dbReference type="NCBI Taxonomy" id="561173"/>
    <lineage>
        <taxon>Bacteria</taxon>
        <taxon>Bacillati</taxon>
        <taxon>Actinomycetota</taxon>
        <taxon>Actinomycetes</taxon>
        <taxon>Streptosporangiales</taxon>
        <taxon>Streptosporangiaceae</taxon>
        <taxon>Nonomuraea</taxon>
    </lineage>
</organism>
<evidence type="ECO:0000313" key="2">
    <source>
        <dbReference type="Proteomes" id="UP001500902"/>
    </source>
</evidence>
<comment type="caution">
    <text evidence="1">The sequence shown here is derived from an EMBL/GenBank/DDBJ whole genome shotgun (WGS) entry which is preliminary data.</text>
</comment>
<name>A0ABP7BH89_9ACTN</name>
<protein>
    <recommendedName>
        <fullName evidence="3">Excreted virulence factor EspC, type VII ESX diderm</fullName>
    </recommendedName>
</protein>
<proteinExistence type="predicted"/>
<sequence length="112" mass="12290">MSATDRELRTVYGTRLDSAGRLSEAADNLERALQASLHRALKAGAGERDDLSEEFDAEFAELPGLARDAYAATARLLRERSDKLGLSEQTYVSAEEANLQSTSRRVTSGEER</sequence>
<accession>A0ABP7BH89</accession>
<dbReference type="Proteomes" id="UP001500902">
    <property type="component" value="Unassembled WGS sequence"/>
</dbReference>
<evidence type="ECO:0008006" key="3">
    <source>
        <dbReference type="Google" id="ProtNLM"/>
    </source>
</evidence>
<dbReference type="RefSeq" id="WP_344875988.1">
    <property type="nucleotide sequence ID" value="NZ_BAAAZP010000040.1"/>
</dbReference>
<keyword evidence="2" id="KW-1185">Reference proteome</keyword>
<reference evidence="2" key="1">
    <citation type="journal article" date="2019" name="Int. J. Syst. Evol. Microbiol.">
        <title>The Global Catalogue of Microorganisms (GCM) 10K type strain sequencing project: providing services to taxonomists for standard genome sequencing and annotation.</title>
        <authorList>
            <consortium name="The Broad Institute Genomics Platform"/>
            <consortium name="The Broad Institute Genome Sequencing Center for Infectious Disease"/>
            <person name="Wu L."/>
            <person name="Ma J."/>
        </authorList>
    </citation>
    <scope>NUCLEOTIDE SEQUENCE [LARGE SCALE GENOMIC DNA]</scope>
    <source>
        <strain evidence="2">JCM 16904</strain>
    </source>
</reference>